<keyword evidence="2" id="KW-1185">Reference proteome</keyword>
<gene>
    <name evidence="1" type="ORF">E2C01_102046</name>
</gene>
<evidence type="ECO:0000313" key="1">
    <source>
        <dbReference type="EMBL" id="MPD06246.1"/>
    </source>
</evidence>
<accession>A0A5B7KHF1</accession>
<comment type="caution">
    <text evidence="1">The sequence shown here is derived from an EMBL/GenBank/DDBJ whole genome shotgun (WGS) entry which is preliminary data.</text>
</comment>
<proteinExistence type="predicted"/>
<protein>
    <submittedName>
        <fullName evidence="1">Uncharacterized protein</fullName>
    </submittedName>
</protein>
<organism evidence="1 2">
    <name type="scientific">Portunus trituberculatus</name>
    <name type="common">Swimming crab</name>
    <name type="synonym">Neptunus trituberculatus</name>
    <dbReference type="NCBI Taxonomy" id="210409"/>
    <lineage>
        <taxon>Eukaryota</taxon>
        <taxon>Metazoa</taxon>
        <taxon>Ecdysozoa</taxon>
        <taxon>Arthropoda</taxon>
        <taxon>Crustacea</taxon>
        <taxon>Multicrustacea</taxon>
        <taxon>Malacostraca</taxon>
        <taxon>Eumalacostraca</taxon>
        <taxon>Eucarida</taxon>
        <taxon>Decapoda</taxon>
        <taxon>Pleocyemata</taxon>
        <taxon>Brachyura</taxon>
        <taxon>Eubrachyura</taxon>
        <taxon>Portunoidea</taxon>
        <taxon>Portunidae</taxon>
        <taxon>Portuninae</taxon>
        <taxon>Portunus</taxon>
    </lineage>
</organism>
<dbReference type="EMBL" id="VSRR010150104">
    <property type="protein sequence ID" value="MPD06246.1"/>
    <property type="molecule type" value="Genomic_DNA"/>
</dbReference>
<reference evidence="1 2" key="1">
    <citation type="submission" date="2019-05" db="EMBL/GenBank/DDBJ databases">
        <title>Another draft genome of Portunus trituberculatus and its Hox gene families provides insights of decapod evolution.</title>
        <authorList>
            <person name="Jeong J.-H."/>
            <person name="Song I."/>
            <person name="Kim S."/>
            <person name="Choi T."/>
            <person name="Kim D."/>
            <person name="Ryu S."/>
            <person name="Kim W."/>
        </authorList>
    </citation>
    <scope>NUCLEOTIDE SEQUENCE [LARGE SCALE GENOMIC DNA]</scope>
    <source>
        <tissue evidence="1">Muscle</tissue>
    </source>
</reference>
<sequence length="68" mass="7538">MCTSMSVLEHVVGAVKGNGREERRRYGGKGGMQEMEGLRRGDHFVETLQAIRQAVPDDGTRGLHVEQL</sequence>
<dbReference type="Proteomes" id="UP000324222">
    <property type="component" value="Unassembled WGS sequence"/>
</dbReference>
<evidence type="ECO:0000313" key="2">
    <source>
        <dbReference type="Proteomes" id="UP000324222"/>
    </source>
</evidence>
<dbReference type="AlphaFoldDB" id="A0A5B7KHF1"/>
<name>A0A5B7KHF1_PORTR</name>